<keyword evidence="1" id="KW-0175">Coiled coil</keyword>
<dbReference type="InterPro" id="IPR025645">
    <property type="entry name" value="DUF4349"/>
</dbReference>
<feature type="region of interest" description="Disordered" evidence="2">
    <location>
        <begin position="25"/>
        <end position="70"/>
    </location>
</feature>
<dbReference type="RefSeq" id="WP_197315409.1">
    <property type="nucleotide sequence ID" value="NZ_JADZSC010000001.1"/>
</dbReference>
<dbReference type="PROSITE" id="PS51257">
    <property type="entry name" value="PROKAR_LIPOPROTEIN"/>
    <property type="match status" value="1"/>
</dbReference>
<name>A0A931HT34_9BACI</name>
<feature type="coiled-coil region" evidence="1">
    <location>
        <begin position="187"/>
        <end position="214"/>
    </location>
</feature>
<keyword evidence="3" id="KW-0812">Transmembrane</keyword>
<accession>A0A931HT34</accession>
<comment type="caution">
    <text evidence="6">The sequence shown here is derived from an EMBL/GenBank/DDBJ whole genome shotgun (WGS) entry which is preliminary data.</text>
</comment>
<feature type="transmembrane region" description="Helical" evidence="3">
    <location>
        <begin position="259"/>
        <end position="287"/>
    </location>
</feature>
<proteinExistence type="predicted"/>
<protein>
    <submittedName>
        <fullName evidence="6">DUF4349 domain-containing protein</fullName>
    </submittedName>
</protein>
<gene>
    <name evidence="6" type="ORF">H0267_00930</name>
</gene>
<evidence type="ECO:0000256" key="3">
    <source>
        <dbReference type="SAM" id="Phobius"/>
    </source>
</evidence>
<organism evidence="6 7">
    <name type="scientific">Halobacillus yeomjeoni</name>
    <dbReference type="NCBI Taxonomy" id="311194"/>
    <lineage>
        <taxon>Bacteria</taxon>
        <taxon>Bacillati</taxon>
        <taxon>Bacillota</taxon>
        <taxon>Bacilli</taxon>
        <taxon>Bacillales</taxon>
        <taxon>Bacillaceae</taxon>
        <taxon>Halobacillus</taxon>
    </lineage>
</organism>
<dbReference type="Pfam" id="PF14257">
    <property type="entry name" value="DUF4349"/>
    <property type="match status" value="1"/>
</dbReference>
<dbReference type="EMBL" id="JADZSC010000001">
    <property type="protein sequence ID" value="MBH0228761.1"/>
    <property type="molecule type" value="Genomic_DNA"/>
</dbReference>
<evidence type="ECO:0000256" key="4">
    <source>
        <dbReference type="SAM" id="SignalP"/>
    </source>
</evidence>
<keyword evidence="4" id="KW-0732">Signal</keyword>
<dbReference type="Proteomes" id="UP000614490">
    <property type="component" value="Unassembled WGS sequence"/>
</dbReference>
<evidence type="ECO:0000313" key="6">
    <source>
        <dbReference type="EMBL" id="MBH0228761.1"/>
    </source>
</evidence>
<evidence type="ECO:0000256" key="2">
    <source>
        <dbReference type="SAM" id="MobiDB-lite"/>
    </source>
</evidence>
<feature type="chain" id="PRO_5039014690" evidence="4">
    <location>
        <begin position="23"/>
        <end position="300"/>
    </location>
</feature>
<feature type="compositionally biased region" description="Basic and acidic residues" evidence="2">
    <location>
        <begin position="40"/>
        <end position="63"/>
    </location>
</feature>
<evidence type="ECO:0000256" key="1">
    <source>
        <dbReference type="SAM" id="Coils"/>
    </source>
</evidence>
<feature type="domain" description="DUF4349" evidence="5">
    <location>
        <begin position="71"/>
        <end position="285"/>
    </location>
</feature>
<reference evidence="6 7" key="1">
    <citation type="journal article" date="2005" name="Int. J. Syst. Evol. Microbiol.">
        <title>Halobacillus yeomjeoni sp. nov., isolated from a marine solar saltern in Korea.</title>
        <authorList>
            <person name="Yoon J.H."/>
            <person name="Kang S.J."/>
            <person name="Lee C.H."/>
            <person name="Oh H.W."/>
            <person name="Oh T.K."/>
        </authorList>
    </citation>
    <scope>NUCLEOTIDE SEQUENCE [LARGE SCALE GENOMIC DNA]</scope>
    <source>
        <strain evidence="6 7">KCTC 3957</strain>
    </source>
</reference>
<keyword evidence="3" id="KW-0472">Membrane</keyword>
<keyword evidence="3" id="KW-1133">Transmembrane helix</keyword>
<evidence type="ECO:0000259" key="5">
    <source>
        <dbReference type="Pfam" id="PF14257"/>
    </source>
</evidence>
<sequence length="300" mass="34151">MRKTTGLIFLIFVLLLSACSGKGEKESSYETADSEGESTEESKSHGISEAPKQDSATEEKQDGSENPENKMMIYQADIQLETDDYEKFTQDLDKKMNEYDAYMVETNIHKTEQGNRQGFIRLRVPQKHFQSLMTAFGEISDNLISKNVSGRDVTKEYVDLESRLAAKEKVESRLLTFLDQASATEDLIKISQDLERVQSDIESLKGQMNYLKNQSDFSTITLSITETKVVVPKVDQKQLNTWEKTKKAFNDSLNGILQFFSLITIFVIGYSPVLVILLGLAIIFWYIKKRRSMKNGNKDT</sequence>
<keyword evidence="7" id="KW-1185">Reference proteome</keyword>
<feature type="signal peptide" evidence="4">
    <location>
        <begin position="1"/>
        <end position="22"/>
    </location>
</feature>
<dbReference type="AlphaFoldDB" id="A0A931HT34"/>
<evidence type="ECO:0000313" key="7">
    <source>
        <dbReference type="Proteomes" id="UP000614490"/>
    </source>
</evidence>